<proteinExistence type="predicted"/>
<evidence type="ECO:0000313" key="2">
    <source>
        <dbReference type="EMBL" id="KAF9443062.1"/>
    </source>
</evidence>
<gene>
    <name evidence="2" type="ORF">P691DRAFT_764626</name>
</gene>
<feature type="compositionally biased region" description="Polar residues" evidence="1">
    <location>
        <begin position="152"/>
        <end position="178"/>
    </location>
</feature>
<keyword evidence="3" id="KW-1185">Reference proteome</keyword>
<name>A0A9P6BXG9_9AGAR</name>
<protein>
    <submittedName>
        <fullName evidence="2">Uncharacterized protein</fullName>
    </submittedName>
</protein>
<dbReference type="Proteomes" id="UP000807342">
    <property type="component" value="Unassembled WGS sequence"/>
</dbReference>
<dbReference type="EMBL" id="MU151524">
    <property type="protein sequence ID" value="KAF9443062.1"/>
    <property type="molecule type" value="Genomic_DNA"/>
</dbReference>
<organism evidence="2 3">
    <name type="scientific">Macrolepiota fuliginosa MF-IS2</name>
    <dbReference type="NCBI Taxonomy" id="1400762"/>
    <lineage>
        <taxon>Eukaryota</taxon>
        <taxon>Fungi</taxon>
        <taxon>Dikarya</taxon>
        <taxon>Basidiomycota</taxon>
        <taxon>Agaricomycotina</taxon>
        <taxon>Agaricomycetes</taxon>
        <taxon>Agaricomycetidae</taxon>
        <taxon>Agaricales</taxon>
        <taxon>Agaricineae</taxon>
        <taxon>Agaricaceae</taxon>
        <taxon>Macrolepiota</taxon>
    </lineage>
</organism>
<evidence type="ECO:0000256" key="1">
    <source>
        <dbReference type="SAM" id="MobiDB-lite"/>
    </source>
</evidence>
<reference evidence="2" key="1">
    <citation type="submission" date="2020-11" db="EMBL/GenBank/DDBJ databases">
        <authorList>
            <consortium name="DOE Joint Genome Institute"/>
            <person name="Ahrendt S."/>
            <person name="Riley R."/>
            <person name="Andreopoulos W."/>
            <person name="Labutti K."/>
            <person name="Pangilinan J."/>
            <person name="Ruiz-Duenas F.J."/>
            <person name="Barrasa J.M."/>
            <person name="Sanchez-Garcia M."/>
            <person name="Camarero S."/>
            <person name="Miyauchi S."/>
            <person name="Serrano A."/>
            <person name="Linde D."/>
            <person name="Babiker R."/>
            <person name="Drula E."/>
            <person name="Ayuso-Fernandez I."/>
            <person name="Pacheco R."/>
            <person name="Padilla G."/>
            <person name="Ferreira P."/>
            <person name="Barriuso J."/>
            <person name="Kellner H."/>
            <person name="Castanera R."/>
            <person name="Alfaro M."/>
            <person name="Ramirez L."/>
            <person name="Pisabarro A.G."/>
            <person name="Kuo A."/>
            <person name="Tritt A."/>
            <person name="Lipzen A."/>
            <person name="He G."/>
            <person name="Yan M."/>
            <person name="Ng V."/>
            <person name="Cullen D."/>
            <person name="Martin F."/>
            <person name="Rosso M.-N."/>
            <person name="Henrissat B."/>
            <person name="Hibbett D."/>
            <person name="Martinez A.T."/>
            <person name="Grigoriev I.V."/>
        </authorList>
    </citation>
    <scope>NUCLEOTIDE SEQUENCE</scope>
    <source>
        <strain evidence="2">MF-IS2</strain>
    </source>
</reference>
<feature type="compositionally biased region" description="Basic and acidic residues" evidence="1">
    <location>
        <begin position="42"/>
        <end position="95"/>
    </location>
</feature>
<comment type="caution">
    <text evidence="2">The sequence shown here is derived from an EMBL/GenBank/DDBJ whole genome shotgun (WGS) entry which is preliminary data.</text>
</comment>
<sequence length="187" mass="20903">MAHDELSHIKWRMKWKNLLKEAAPQLKIKQKEVTAHERELAKELKAKEQAHKRQEHEEKKQQEVEEHKQKAQEKAAERAKKVAEKVTEKEAEKVAKAAKKKATKAQKAAGKTAGGAGKAPKHARQSVGQTVPISPLSGPPTLDPITAEPINVFTNDLGSQESADNAENPMQENSQNQRRNLRRTVHG</sequence>
<feature type="region of interest" description="Disordered" evidence="1">
    <location>
        <begin position="42"/>
        <end position="187"/>
    </location>
</feature>
<accession>A0A9P6BXG9</accession>
<evidence type="ECO:0000313" key="3">
    <source>
        <dbReference type="Proteomes" id="UP000807342"/>
    </source>
</evidence>
<dbReference type="AlphaFoldDB" id="A0A9P6BXG9"/>